<dbReference type="Proteomes" id="UP000184300">
    <property type="component" value="Unassembled WGS sequence"/>
</dbReference>
<feature type="non-terminal residue" evidence="1">
    <location>
        <position position="74"/>
    </location>
</feature>
<proteinExistence type="predicted"/>
<organism evidence="1 2">
    <name type="scientific">Aspergillus glaucus CBS 516.65</name>
    <dbReference type="NCBI Taxonomy" id="1160497"/>
    <lineage>
        <taxon>Eukaryota</taxon>
        <taxon>Fungi</taxon>
        <taxon>Dikarya</taxon>
        <taxon>Ascomycota</taxon>
        <taxon>Pezizomycotina</taxon>
        <taxon>Eurotiomycetes</taxon>
        <taxon>Eurotiomycetidae</taxon>
        <taxon>Eurotiales</taxon>
        <taxon>Aspergillaceae</taxon>
        <taxon>Aspergillus</taxon>
        <taxon>Aspergillus subgen. Aspergillus</taxon>
    </lineage>
</organism>
<evidence type="ECO:0000313" key="1">
    <source>
        <dbReference type="EMBL" id="OJJ83484.1"/>
    </source>
</evidence>
<gene>
    <name evidence="1" type="ORF">ASPGLDRAFT_48034</name>
</gene>
<dbReference type="EMBL" id="KV878899">
    <property type="protein sequence ID" value="OJJ83484.1"/>
    <property type="molecule type" value="Genomic_DNA"/>
</dbReference>
<evidence type="ECO:0000313" key="2">
    <source>
        <dbReference type="Proteomes" id="UP000184300"/>
    </source>
</evidence>
<dbReference type="GeneID" id="34463069"/>
<keyword evidence="2" id="KW-1185">Reference proteome</keyword>
<feature type="non-terminal residue" evidence="1">
    <location>
        <position position="1"/>
    </location>
</feature>
<dbReference type="VEuPathDB" id="FungiDB:ASPGLDRAFT_48034"/>
<sequence>TIMFSPVISPIVPTMSFHASILPPMSISHSASCPFKVCPCPQNRCYPHLLYFILQDFLCLPVPHGLCRPWRLAP</sequence>
<dbReference type="RefSeq" id="XP_022400182.1">
    <property type="nucleotide sequence ID" value="XM_022546808.1"/>
</dbReference>
<dbReference type="AlphaFoldDB" id="A0A1L9VHW1"/>
<protein>
    <submittedName>
        <fullName evidence="1">Uncharacterized protein</fullName>
    </submittedName>
</protein>
<name>A0A1L9VHW1_ASPGL</name>
<reference evidence="2" key="1">
    <citation type="journal article" date="2017" name="Genome Biol.">
        <title>Comparative genomics reveals high biological diversity and specific adaptations in the industrially and medically important fungal genus Aspergillus.</title>
        <authorList>
            <person name="de Vries R.P."/>
            <person name="Riley R."/>
            <person name="Wiebenga A."/>
            <person name="Aguilar-Osorio G."/>
            <person name="Amillis S."/>
            <person name="Uchima C.A."/>
            <person name="Anderluh G."/>
            <person name="Asadollahi M."/>
            <person name="Askin M."/>
            <person name="Barry K."/>
            <person name="Battaglia E."/>
            <person name="Bayram O."/>
            <person name="Benocci T."/>
            <person name="Braus-Stromeyer S.A."/>
            <person name="Caldana C."/>
            <person name="Canovas D."/>
            <person name="Cerqueira G.C."/>
            <person name="Chen F."/>
            <person name="Chen W."/>
            <person name="Choi C."/>
            <person name="Clum A."/>
            <person name="Dos Santos R.A."/>
            <person name="Damasio A.R."/>
            <person name="Diallinas G."/>
            <person name="Emri T."/>
            <person name="Fekete E."/>
            <person name="Flipphi M."/>
            <person name="Freyberg S."/>
            <person name="Gallo A."/>
            <person name="Gournas C."/>
            <person name="Habgood R."/>
            <person name="Hainaut M."/>
            <person name="Harispe M.L."/>
            <person name="Henrissat B."/>
            <person name="Hilden K.S."/>
            <person name="Hope R."/>
            <person name="Hossain A."/>
            <person name="Karabika E."/>
            <person name="Karaffa L."/>
            <person name="Karanyi Z."/>
            <person name="Krasevec N."/>
            <person name="Kuo A."/>
            <person name="Kusch H."/>
            <person name="LaButti K."/>
            <person name="Lagendijk E.L."/>
            <person name="Lapidus A."/>
            <person name="Levasseur A."/>
            <person name="Lindquist E."/>
            <person name="Lipzen A."/>
            <person name="Logrieco A.F."/>
            <person name="MacCabe A."/>
            <person name="Maekelae M.R."/>
            <person name="Malavazi I."/>
            <person name="Melin P."/>
            <person name="Meyer V."/>
            <person name="Mielnichuk N."/>
            <person name="Miskei M."/>
            <person name="Molnar A.P."/>
            <person name="Mule G."/>
            <person name="Ngan C.Y."/>
            <person name="Orejas M."/>
            <person name="Orosz E."/>
            <person name="Ouedraogo J.P."/>
            <person name="Overkamp K.M."/>
            <person name="Park H.-S."/>
            <person name="Perrone G."/>
            <person name="Piumi F."/>
            <person name="Punt P.J."/>
            <person name="Ram A.F."/>
            <person name="Ramon A."/>
            <person name="Rauscher S."/>
            <person name="Record E."/>
            <person name="Riano-Pachon D.M."/>
            <person name="Robert V."/>
            <person name="Roehrig J."/>
            <person name="Ruller R."/>
            <person name="Salamov A."/>
            <person name="Salih N.S."/>
            <person name="Samson R.A."/>
            <person name="Sandor E."/>
            <person name="Sanguinetti M."/>
            <person name="Schuetze T."/>
            <person name="Sepcic K."/>
            <person name="Shelest E."/>
            <person name="Sherlock G."/>
            <person name="Sophianopoulou V."/>
            <person name="Squina F.M."/>
            <person name="Sun H."/>
            <person name="Susca A."/>
            <person name="Todd R.B."/>
            <person name="Tsang A."/>
            <person name="Unkles S.E."/>
            <person name="van de Wiele N."/>
            <person name="van Rossen-Uffink D."/>
            <person name="Oliveira J.V."/>
            <person name="Vesth T.C."/>
            <person name="Visser J."/>
            <person name="Yu J.-H."/>
            <person name="Zhou M."/>
            <person name="Andersen M.R."/>
            <person name="Archer D.B."/>
            <person name="Baker S.E."/>
            <person name="Benoit I."/>
            <person name="Brakhage A.A."/>
            <person name="Braus G.H."/>
            <person name="Fischer R."/>
            <person name="Frisvad J.C."/>
            <person name="Goldman G.H."/>
            <person name="Houbraken J."/>
            <person name="Oakley B."/>
            <person name="Pocsi I."/>
            <person name="Scazzocchio C."/>
            <person name="Seiboth B."/>
            <person name="vanKuyk P.A."/>
            <person name="Wortman J."/>
            <person name="Dyer P.S."/>
            <person name="Grigoriev I.V."/>
        </authorList>
    </citation>
    <scope>NUCLEOTIDE SEQUENCE [LARGE SCALE GENOMIC DNA]</scope>
    <source>
        <strain evidence="2">CBS 516.65</strain>
    </source>
</reference>
<accession>A0A1L9VHW1</accession>